<keyword evidence="2" id="KW-0378">Hydrolase</keyword>
<dbReference type="Pfam" id="PF22679">
    <property type="entry name" value="T1R_D3-like"/>
    <property type="match status" value="1"/>
</dbReference>
<sequence>MVDHKEKGFEAAIEDSLLAAGGYQTGDPAGFDAALALWPAVLTDFLKASQPDAWAKLSKFHGAAVEAKVVALVAKELDLRGTLDVLRHGVTDSGVKLRLAFFRPASGLNPEALAAYGQNVLTVTRQVRYATKDPALSIDLVLAVNGLPVATAELKNPFTNQTVEHAKHQYRHDRDSREPLLRWKARALVHFAVDPDLVFMTTKLEGKDTFFLPFNRGRGTGAGNPDNSNGYRTAYLWEEVWARDNWLDILGRFVHVEKTEKGKDKAIVFPRYHQWDAVRKVLAHVRSHGAGENYLIEHSAGSGKSNSIAWLAHRLSGLHGADDKPIFTSVIVITDRRVLDKQLQDTIYQFEHKQGVVEKIDSDSNQLAAALNRGTPIIISTIQKFGFILGKLSATDARRYAIVVDEAHGSQTGESAASLKKALAATSLEKAEAENTDDNGVEDEVEAEVQKAIGARGRQPNLSFFAFTATPKKKTMELFGQPGPDGKPEAFHLYSMRQAIEEGFILDVLRNYTTYKTYYRFAKAVDDDPEVEKDKAKRAIARFASLHPHNLAQKTEVMVEHFRAHTRHKIGGRAKAMVVTRSRLHAVRYKEAFDTYIKSKGYTDLGVLVAFSGTVIADGGPYTETGMNGFPEAQLRDRFAGDDFQLLLVAEKYQTGFDQPLLHTMFVDKKLKGLKAVQTLSRLNRMCRGKEDTFVLDFENDAEEIKEAFAPYYERPEIDEPTDPNQLYHLKTNLEAFQFFWKQEVEDFARVFFKPKDKQKPADQGLLHKGIDPAVTRFTAEQDEERREEFRSMLTTYVRLYGFVSQIAAFADADLEKLYAYGRLLRTKLPKREGGGAIDLDDDVTLTYYRLDKTFEGTVALPVGEAQTLIGPAEVGTGKAKDEDLSPLSAVITLANERFGTDFNESDKLFMQQIVLDLAKDDKLAEQARTNTLGNFRHAFDPAAMNAVLGRVERNGAMAEQFMSNADFRGLMLDAMMREFASQARSGDGQQKP</sequence>
<comment type="caution">
    <text evidence="2">The sequence shown here is derived from an EMBL/GenBank/DDBJ whole genome shotgun (WGS) entry which is preliminary data.</text>
</comment>
<accession>A0ABV7C6A5</accession>
<dbReference type="GO" id="GO:0009035">
    <property type="term" value="F:type I site-specific deoxyribonuclease activity"/>
    <property type="evidence" value="ECO:0007669"/>
    <property type="project" value="UniProtKB-EC"/>
</dbReference>
<protein>
    <submittedName>
        <fullName evidence="2">Type I restriction endonuclease subunit R</fullName>
        <ecNumber evidence="2">3.1.21.3</ecNumber>
    </submittedName>
</protein>
<proteinExistence type="predicted"/>
<gene>
    <name evidence="2" type="ORF">ACFOD3_29600</name>
</gene>
<dbReference type="EMBL" id="JBHRSB010000027">
    <property type="protein sequence ID" value="MFC3004079.1"/>
    <property type="molecule type" value="Genomic_DNA"/>
</dbReference>
<dbReference type="PANTHER" id="PTHR42927">
    <property type="entry name" value="HELICASE SUPERFAMILY 1 AND 2 DOMAIN-CONTAINING PROTEIN"/>
    <property type="match status" value="1"/>
</dbReference>
<dbReference type="InterPro" id="IPR007409">
    <property type="entry name" value="Restrct_endonuc_type1_HsdR_N"/>
</dbReference>
<dbReference type="Proteomes" id="UP001595420">
    <property type="component" value="Unassembled WGS sequence"/>
</dbReference>
<keyword evidence="2" id="KW-0540">Nuclease</keyword>
<dbReference type="EC" id="3.1.21.3" evidence="2"/>
<keyword evidence="3" id="KW-1185">Reference proteome</keyword>
<feature type="domain" description="Helicase ATP-binding" evidence="1">
    <location>
        <begin position="285"/>
        <end position="489"/>
    </location>
</feature>
<dbReference type="RefSeq" id="WP_216840519.1">
    <property type="nucleotide sequence ID" value="NZ_JAFNJS010000027.1"/>
</dbReference>
<evidence type="ECO:0000259" key="1">
    <source>
        <dbReference type="PROSITE" id="PS51192"/>
    </source>
</evidence>
<evidence type="ECO:0000313" key="2">
    <source>
        <dbReference type="EMBL" id="MFC3004079.1"/>
    </source>
</evidence>
<evidence type="ECO:0000313" key="3">
    <source>
        <dbReference type="Proteomes" id="UP001595420"/>
    </source>
</evidence>
<dbReference type="Pfam" id="PF04313">
    <property type="entry name" value="HSDR_N"/>
    <property type="match status" value="1"/>
</dbReference>
<organism evidence="2 3">
    <name type="scientific">Falsiroseomonas tokyonensis</name>
    <dbReference type="NCBI Taxonomy" id="430521"/>
    <lineage>
        <taxon>Bacteria</taxon>
        <taxon>Pseudomonadati</taxon>
        <taxon>Pseudomonadota</taxon>
        <taxon>Alphaproteobacteria</taxon>
        <taxon>Acetobacterales</taxon>
        <taxon>Roseomonadaceae</taxon>
        <taxon>Falsiroseomonas</taxon>
    </lineage>
</organism>
<dbReference type="Pfam" id="PF18766">
    <property type="entry name" value="SWI2_SNF2"/>
    <property type="match status" value="1"/>
</dbReference>
<dbReference type="PANTHER" id="PTHR42927:SF1">
    <property type="entry name" value="HELICASE SUPERFAMILY 1 AND 2 DOMAIN-CONTAINING PROTEIN"/>
    <property type="match status" value="1"/>
</dbReference>
<dbReference type="SMART" id="SM00487">
    <property type="entry name" value="DEXDc"/>
    <property type="match status" value="1"/>
</dbReference>
<dbReference type="InterPro" id="IPR040980">
    <property type="entry name" value="SWI2_SNF2"/>
</dbReference>
<dbReference type="PROSITE" id="PS51192">
    <property type="entry name" value="HELICASE_ATP_BIND_1"/>
    <property type="match status" value="1"/>
</dbReference>
<name>A0ABV7C6A5_9PROT</name>
<reference evidence="3" key="1">
    <citation type="journal article" date="2019" name="Int. J. Syst. Evol. Microbiol.">
        <title>The Global Catalogue of Microorganisms (GCM) 10K type strain sequencing project: providing services to taxonomists for standard genome sequencing and annotation.</title>
        <authorList>
            <consortium name="The Broad Institute Genomics Platform"/>
            <consortium name="The Broad Institute Genome Sequencing Center for Infectious Disease"/>
            <person name="Wu L."/>
            <person name="Ma J."/>
        </authorList>
    </citation>
    <scope>NUCLEOTIDE SEQUENCE [LARGE SCALE GENOMIC DNA]</scope>
    <source>
        <strain evidence="3">CGMCC 1.16855</strain>
    </source>
</reference>
<dbReference type="InterPro" id="IPR055180">
    <property type="entry name" value="HsdR_RecA-like_helicase_dom_2"/>
</dbReference>
<dbReference type="InterPro" id="IPR014001">
    <property type="entry name" value="Helicase_ATP-bd"/>
</dbReference>
<keyword evidence="2" id="KW-0255">Endonuclease</keyword>